<feature type="non-terminal residue" evidence="1">
    <location>
        <position position="81"/>
    </location>
</feature>
<comment type="caution">
    <text evidence="1">The sequence shown here is derived from an EMBL/GenBank/DDBJ whole genome shotgun (WGS) entry which is preliminary data.</text>
</comment>
<dbReference type="EMBL" id="WBSZ01001984">
    <property type="protein sequence ID" value="KAB2462065.1"/>
    <property type="molecule type" value="Genomic_DNA"/>
</dbReference>
<sequence length="81" mass="8849">MSTRMARFPMLLLALIFLAALMLTGFNLSTALPRDQWAAAFAAPDIDNIQQMLFHYSLLPRLAISLLGGSYTHLSLPAEGA</sequence>
<evidence type="ECO:0000313" key="1">
    <source>
        <dbReference type="EMBL" id="KAB2462065.1"/>
    </source>
</evidence>
<evidence type="ECO:0008006" key="3">
    <source>
        <dbReference type="Google" id="ProtNLM"/>
    </source>
</evidence>
<organism evidence="1 2">
    <name type="scientific">Enterobacter hormaechei</name>
    <dbReference type="NCBI Taxonomy" id="158836"/>
    <lineage>
        <taxon>Bacteria</taxon>
        <taxon>Pseudomonadati</taxon>
        <taxon>Pseudomonadota</taxon>
        <taxon>Gammaproteobacteria</taxon>
        <taxon>Enterobacterales</taxon>
        <taxon>Enterobacteriaceae</taxon>
        <taxon>Enterobacter</taxon>
        <taxon>Enterobacter cloacae complex</taxon>
    </lineage>
</organism>
<reference evidence="1 2" key="1">
    <citation type="submission" date="2019-09" db="EMBL/GenBank/DDBJ databases">
        <title>Reversal of blaTEM antimicrobial resistance by CRISPR-Cas9 in clinical E. coli and other Enterobacteriaceae strains.</title>
        <authorList>
            <person name="Tagliaferri T."/>
            <person name="Guimaraes N."/>
            <person name="Pereira M."/>
            <person name="Felicori L."/>
            <person name="Horz H.-P."/>
            <person name="Santos S."/>
            <person name="Mendes T."/>
        </authorList>
    </citation>
    <scope>NUCLEOTIDE SEQUENCE [LARGE SCALE GENOMIC DNA]</scope>
    <source>
        <strain evidence="1 2">E2_blaTEM_MG</strain>
    </source>
</reference>
<dbReference type="AlphaFoldDB" id="A0A6L3X561"/>
<evidence type="ECO:0000313" key="2">
    <source>
        <dbReference type="Proteomes" id="UP000476281"/>
    </source>
</evidence>
<gene>
    <name evidence="1" type="ORF">F9C29_30600</name>
</gene>
<accession>A0A6L3X561</accession>
<protein>
    <recommendedName>
        <fullName evidence="3">Fe(3+)-hydroxamate ABC transporter permease FhuB</fullName>
    </recommendedName>
</protein>
<dbReference type="Proteomes" id="UP000476281">
    <property type="component" value="Unassembled WGS sequence"/>
</dbReference>
<name>A0A6L3X561_9ENTR</name>
<proteinExistence type="predicted"/>